<evidence type="ECO:0000313" key="2">
    <source>
        <dbReference type="Proteomes" id="UP001153678"/>
    </source>
</evidence>
<evidence type="ECO:0000313" key="1">
    <source>
        <dbReference type="EMBL" id="CAI2177845.1"/>
    </source>
</evidence>
<keyword evidence="2" id="KW-1185">Reference proteome</keyword>
<reference evidence="1" key="1">
    <citation type="submission" date="2022-08" db="EMBL/GenBank/DDBJ databases">
        <authorList>
            <person name="Kallberg Y."/>
            <person name="Tangrot J."/>
            <person name="Rosling A."/>
        </authorList>
    </citation>
    <scope>NUCLEOTIDE SEQUENCE</scope>
    <source>
        <strain evidence="1">Wild A</strain>
    </source>
</reference>
<gene>
    <name evidence="1" type="ORF">FWILDA_LOCUS8289</name>
</gene>
<dbReference type="Proteomes" id="UP001153678">
    <property type="component" value="Unassembled WGS sequence"/>
</dbReference>
<sequence>MFTVYETSACSHRNSEASVLTSYSITSSPLSVSYKEFEKKSEIANASKYWKFQDGIVVIIELPNRPQDIVDYIGLTTCHVTPGHITRGSSKQLDSSFVPRLLPKPAQNLCDVQGNP</sequence>
<dbReference type="EMBL" id="CAMKVN010001748">
    <property type="protein sequence ID" value="CAI2177845.1"/>
    <property type="molecule type" value="Genomic_DNA"/>
</dbReference>
<proteinExistence type="predicted"/>
<comment type="caution">
    <text evidence="1">The sequence shown here is derived from an EMBL/GenBank/DDBJ whole genome shotgun (WGS) entry which is preliminary data.</text>
</comment>
<organism evidence="1 2">
    <name type="scientific">Funneliformis geosporum</name>
    <dbReference type="NCBI Taxonomy" id="1117311"/>
    <lineage>
        <taxon>Eukaryota</taxon>
        <taxon>Fungi</taxon>
        <taxon>Fungi incertae sedis</taxon>
        <taxon>Mucoromycota</taxon>
        <taxon>Glomeromycotina</taxon>
        <taxon>Glomeromycetes</taxon>
        <taxon>Glomerales</taxon>
        <taxon>Glomeraceae</taxon>
        <taxon>Funneliformis</taxon>
    </lineage>
</organism>
<name>A0A9W4SQL8_9GLOM</name>
<dbReference type="AlphaFoldDB" id="A0A9W4SQL8"/>
<dbReference type="OrthoDB" id="76567at2759"/>
<accession>A0A9W4SQL8</accession>
<protein>
    <submittedName>
        <fullName evidence="1">892_t:CDS:1</fullName>
    </submittedName>
</protein>